<proteinExistence type="predicted"/>
<dbReference type="InterPro" id="IPR025990">
    <property type="entry name" value="zinc_ribbon_bacterial"/>
</dbReference>
<gene>
    <name evidence="1" type="ORF">DFP81_101159</name>
</gene>
<organism evidence="1 2">
    <name type="scientific">Marinomonas pollencensis</name>
    <dbReference type="NCBI Taxonomy" id="491954"/>
    <lineage>
        <taxon>Bacteria</taxon>
        <taxon>Pseudomonadati</taxon>
        <taxon>Pseudomonadota</taxon>
        <taxon>Gammaproteobacteria</taxon>
        <taxon>Oceanospirillales</taxon>
        <taxon>Oceanospirillaceae</taxon>
        <taxon>Marinomonas</taxon>
    </lineage>
</organism>
<protein>
    <submittedName>
        <fullName evidence="1">Cysteine-rich CPXCG protein</fullName>
    </submittedName>
</protein>
<comment type="caution">
    <text evidence="1">The sequence shown here is derived from an EMBL/GenBank/DDBJ whole genome shotgun (WGS) entry which is preliminary data.</text>
</comment>
<dbReference type="PIRSF" id="PIRSF037225">
    <property type="entry name" value="UCP037225"/>
    <property type="match status" value="1"/>
</dbReference>
<dbReference type="AlphaFoldDB" id="A0A3E0DVQ7"/>
<dbReference type="EMBL" id="QUNG01000001">
    <property type="protein sequence ID" value="REG86594.1"/>
    <property type="molecule type" value="Genomic_DNA"/>
</dbReference>
<keyword evidence="2" id="KW-1185">Reference proteome</keyword>
<dbReference type="OrthoDB" id="9814566at2"/>
<reference evidence="1 2" key="1">
    <citation type="submission" date="2018-08" db="EMBL/GenBank/DDBJ databases">
        <title>Genomic Encyclopedia of Type Strains, Phase III (KMG-III): the genomes of soil and plant-associated and newly described type strains.</title>
        <authorList>
            <person name="Whitman W."/>
        </authorList>
    </citation>
    <scope>NUCLEOTIDE SEQUENCE [LARGE SCALE GENOMIC DNA]</scope>
    <source>
        <strain evidence="1 2">CECT 7375</strain>
    </source>
</reference>
<sequence>MNDLLEIDIVCPYCGERESVSVELLEESQEYIEDCQVCCQPIVFYVDSEREGSPRVLVRSENETF</sequence>
<name>A0A3E0DVQ7_9GAMM</name>
<dbReference type="Pfam" id="PF14255">
    <property type="entry name" value="Zn_ribbon_21"/>
    <property type="match status" value="1"/>
</dbReference>
<evidence type="ECO:0000313" key="1">
    <source>
        <dbReference type="EMBL" id="REG86594.1"/>
    </source>
</evidence>
<dbReference type="InterPro" id="IPR017143">
    <property type="entry name" value="UCP037225"/>
</dbReference>
<dbReference type="RefSeq" id="WP_115895857.1">
    <property type="nucleotide sequence ID" value="NZ_QUNG01000001.1"/>
</dbReference>
<evidence type="ECO:0000313" key="2">
    <source>
        <dbReference type="Proteomes" id="UP000256542"/>
    </source>
</evidence>
<accession>A0A3E0DVQ7</accession>
<dbReference type="Proteomes" id="UP000256542">
    <property type="component" value="Unassembled WGS sequence"/>
</dbReference>